<dbReference type="RefSeq" id="XP_005776208.1">
    <property type="nucleotide sequence ID" value="XM_005776151.1"/>
</dbReference>
<organism evidence="2 3">
    <name type="scientific">Emiliania huxleyi (strain CCMP1516)</name>
    <dbReference type="NCBI Taxonomy" id="280463"/>
    <lineage>
        <taxon>Eukaryota</taxon>
        <taxon>Haptista</taxon>
        <taxon>Haptophyta</taxon>
        <taxon>Prymnesiophyceae</taxon>
        <taxon>Isochrysidales</taxon>
        <taxon>Noelaerhabdaceae</taxon>
        <taxon>Emiliania</taxon>
    </lineage>
</organism>
<evidence type="ECO:0000313" key="3">
    <source>
        <dbReference type="Proteomes" id="UP000013827"/>
    </source>
</evidence>
<dbReference type="PaxDb" id="2903-EOD23779"/>
<feature type="region of interest" description="Disordered" evidence="1">
    <location>
        <begin position="220"/>
        <end position="243"/>
    </location>
</feature>
<dbReference type="Proteomes" id="UP000013827">
    <property type="component" value="Unassembled WGS sequence"/>
</dbReference>
<evidence type="ECO:0000256" key="1">
    <source>
        <dbReference type="SAM" id="MobiDB-lite"/>
    </source>
</evidence>
<evidence type="ECO:0000313" key="2">
    <source>
        <dbReference type="EnsemblProtists" id="EOD23779"/>
    </source>
</evidence>
<protein>
    <submittedName>
        <fullName evidence="2">Uncharacterized protein</fullName>
    </submittedName>
</protein>
<sequence length="243" mass="25099">MHNAVLEWLSNLFDTSVGDGRLGVSVSRLQGTSPIALQMALQNKLVELRSTYASIPDQLSGRMPLAYVQLVQILTDLLIFCTPFALVHSVGGFGAVLGTSVVTLFHSSIVSLAKLFLDPFSNEAPLLRDAGIVGINAATLLQETNVGSERWRRGGGWMPEATRPVGRAQQPDEPTASPRHEGHERPASGGNPQPASEALQELQGGVVATAAASGFAAAAAGGGAGDEVAIDGGMGDSGDDGTS</sequence>
<dbReference type="AlphaFoldDB" id="A0A0D3JJU4"/>
<reference evidence="2" key="2">
    <citation type="submission" date="2024-10" db="UniProtKB">
        <authorList>
            <consortium name="EnsemblProtists"/>
        </authorList>
    </citation>
    <scope>IDENTIFICATION</scope>
</reference>
<dbReference type="GO" id="GO:0005254">
    <property type="term" value="F:chloride channel activity"/>
    <property type="evidence" value="ECO:0007669"/>
    <property type="project" value="InterPro"/>
</dbReference>
<dbReference type="GeneID" id="17269324"/>
<feature type="region of interest" description="Disordered" evidence="1">
    <location>
        <begin position="149"/>
        <end position="202"/>
    </location>
</feature>
<proteinExistence type="predicted"/>
<dbReference type="KEGG" id="ehx:EMIHUDRAFT_367869"/>
<accession>A0A0D3JJU4</accession>
<reference evidence="3" key="1">
    <citation type="journal article" date="2013" name="Nature">
        <title>Pan genome of the phytoplankton Emiliania underpins its global distribution.</title>
        <authorList>
            <person name="Read B.A."/>
            <person name="Kegel J."/>
            <person name="Klute M.J."/>
            <person name="Kuo A."/>
            <person name="Lefebvre S.C."/>
            <person name="Maumus F."/>
            <person name="Mayer C."/>
            <person name="Miller J."/>
            <person name="Monier A."/>
            <person name="Salamov A."/>
            <person name="Young J."/>
            <person name="Aguilar M."/>
            <person name="Claverie J.M."/>
            <person name="Frickenhaus S."/>
            <person name="Gonzalez K."/>
            <person name="Herman E.K."/>
            <person name="Lin Y.C."/>
            <person name="Napier J."/>
            <person name="Ogata H."/>
            <person name="Sarno A.F."/>
            <person name="Shmutz J."/>
            <person name="Schroeder D."/>
            <person name="de Vargas C."/>
            <person name="Verret F."/>
            <person name="von Dassow P."/>
            <person name="Valentin K."/>
            <person name="Van de Peer Y."/>
            <person name="Wheeler G."/>
            <person name="Dacks J.B."/>
            <person name="Delwiche C.F."/>
            <person name="Dyhrman S.T."/>
            <person name="Glockner G."/>
            <person name="John U."/>
            <person name="Richards T."/>
            <person name="Worden A.Z."/>
            <person name="Zhang X."/>
            <person name="Grigoriev I.V."/>
            <person name="Allen A.E."/>
            <person name="Bidle K."/>
            <person name="Borodovsky M."/>
            <person name="Bowler C."/>
            <person name="Brownlee C."/>
            <person name="Cock J.M."/>
            <person name="Elias M."/>
            <person name="Gladyshev V.N."/>
            <person name="Groth M."/>
            <person name="Guda C."/>
            <person name="Hadaegh A."/>
            <person name="Iglesias-Rodriguez M.D."/>
            <person name="Jenkins J."/>
            <person name="Jones B.M."/>
            <person name="Lawson T."/>
            <person name="Leese F."/>
            <person name="Lindquist E."/>
            <person name="Lobanov A."/>
            <person name="Lomsadze A."/>
            <person name="Malik S.B."/>
            <person name="Marsh M.E."/>
            <person name="Mackinder L."/>
            <person name="Mock T."/>
            <person name="Mueller-Roeber B."/>
            <person name="Pagarete A."/>
            <person name="Parker M."/>
            <person name="Probert I."/>
            <person name="Quesneville H."/>
            <person name="Raines C."/>
            <person name="Rensing S.A."/>
            <person name="Riano-Pachon D.M."/>
            <person name="Richier S."/>
            <person name="Rokitta S."/>
            <person name="Shiraiwa Y."/>
            <person name="Soanes D.M."/>
            <person name="van der Giezen M."/>
            <person name="Wahlund T.M."/>
            <person name="Williams B."/>
            <person name="Wilson W."/>
            <person name="Wolfe G."/>
            <person name="Wurch L.L."/>
        </authorList>
    </citation>
    <scope>NUCLEOTIDE SEQUENCE</scope>
</reference>
<name>A0A0D3JJU4_EMIH1</name>
<keyword evidence="3" id="KW-1185">Reference proteome</keyword>
<dbReference type="EnsemblProtists" id="EOD23779">
    <property type="protein sequence ID" value="EOD23779"/>
    <property type="gene ID" value="EMIHUDRAFT_367869"/>
</dbReference>
<dbReference type="HOGENOM" id="CLU_1191780_0_0_1"/>